<dbReference type="AlphaFoldDB" id="A6TRV4"/>
<dbReference type="eggNOG" id="COG1461">
    <property type="taxonomic scope" value="Bacteria"/>
</dbReference>
<gene>
    <name evidence="2" type="ordered locus">Amet_2771</name>
</gene>
<dbReference type="Proteomes" id="UP000001572">
    <property type="component" value="Chromosome"/>
</dbReference>
<dbReference type="InterPro" id="IPR019986">
    <property type="entry name" value="YloV-like"/>
</dbReference>
<dbReference type="Gene3D" id="1.25.40.340">
    <property type="match status" value="1"/>
</dbReference>
<dbReference type="Pfam" id="PF21645">
    <property type="entry name" value="FakA-like_M"/>
    <property type="match status" value="1"/>
</dbReference>
<dbReference type="STRING" id="293826.Amet_2771"/>
<dbReference type="InterPro" id="IPR048394">
    <property type="entry name" value="FakA-like_M"/>
</dbReference>
<dbReference type="Pfam" id="PF13684">
    <property type="entry name" value="FakA-like_C"/>
    <property type="match status" value="1"/>
</dbReference>
<dbReference type="GO" id="GO:0006071">
    <property type="term" value="P:glycerol metabolic process"/>
    <property type="evidence" value="ECO:0007669"/>
    <property type="project" value="InterPro"/>
</dbReference>
<feature type="domain" description="DhaL" evidence="1">
    <location>
        <begin position="9"/>
        <end position="201"/>
    </location>
</feature>
<evidence type="ECO:0000313" key="2">
    <source>
        <dbReference type="EMBL" id="ABR48922.1"/>
    </source>
</evidence>
<dbReference type="SUPFAM" id="SSF101473">
    <property type="entry name" value="DhaL-like"/>
    <property type="match status" value="1"/>
</dbReference>
<dbReference type="PANTHER" id="PTHR33434">
    <property type="entry name" value="DEGV DOMAIN-CONTAINING PROTEIN DR_1986-RELATED"/>
    <property type="match status" value="1"/>
</dbReference>
<dbReference type="Pfam" id="PF02734">
    <property type="entry name" value="Dak2"/>
    <property type="match status" value="1"/>
</dbReference>
<reference evidence="3" key="1">
    <citation type="journal article" date="2016" name="Genome Announc.">
        <title>Complete genome sequence of Alkaliphilus metalliredigens strain QYMF, an alkaliphilic and metal-reducing bacterium isolated from borax-contaminated leachate ponds.</title>
        <authorList>
            <person name="Hwang C."/>
            <person name="Copeland A."/>
            <person name="Lucas S."/>
            <person name="Lapidus A."/>
            <person name="Barry K."/>
            <person name="Detter J.C."/>
            <person name="Glavina Del Rio T."/>
            <person name="Hammon N."/>
            <person name="Israni S."/>
            <person name="Dalin E."/>
            <person name="Tice H."/>
            <person name="Pitluck S."/>
            <person name="Chertkov O."/>
            <person name="Brettin T."/>
            <person name="Bruce D."/>
            <person name="Han C."/>
            <person name="Schmutz J."/>
            <person name="Larimer F."/>
            <person name="Land M.L."/>
            <person name="Hauser L."/>
            <person name="Kyrpides N."/>
            <person name="Mikhailova N."/>
            <person name="Ye Q."/>
            <person name="Zhou J."/>
            <person name="Richardson P."/>
            <person name="Fields M.W."/>
        </authorList>
    </citation>
    <scope>NUCLEOTIDE SEQUENCE [LARGE SCALE GENOMIC DNA]</scope>
    <source>
        <strain evidence="3">QYMF</strain>
    </source>
</reference>
<dbReference type="NCBIfam" id="TIGR03599">
    <property type="entry name" value="YloV"/>
    <property type="match status" value="1"/>
</dbReference>
<accession>A6TRV4</accession>
<sequence length="542" mass="59614">MKIEYIDQQLLKKMIIAGAQSLEAHKEIVNSLNVFPVPDGDTGTNMALTMKSAVKEVKSTEGNSLDDLANAAANGSLMGARGNSGVILSQLFRGFAKSVQGKNHLNTVDLAEALKSGSDTAYKAVMKPVEGTILTVARESAEKAIEIAATEKDMVVFIEKVIEEAGNTLERTPDMLQVLKEAGVVDSGGKGLLYIYKGALAALTGKTIIVEDEDIAQQTYIHEDEAQGQLEFGYCTEFIIKSKEVDIEAFKSTIKGYGDSMLAVGNENIVKVHIHTNHPGEVMEHALKLGQLSDIKIDNMRLQHRHQLMEQDTDTNKVDAKSRLKPYGFITVAMGEGLSKIFKDFQVDHVIEGGQTMNPSTQDFVEAIENINAETVFIMPNNSNIIMAANQAKDLSAKNILVIPTKTIPQGISALLAFNNESTPEENYEEMLEAITHVRTGQITYAVRDTSFNEMTINEGDIIGIGEKEIKSVGQDMMTVSLELLDKIVEDDTEMITVFYGQDVTEKEANQIVQRLEAIYGDLDIEIYYGGQPLYYYIFSVE</sequence>
<name>A6TRV4_ALKMQ</name>
<dbReference type="RefSeq" id="WP_012063894.1">
    <property type="nucleotide sequence ID" value="NC_009633.1"/>
</dbReference>
<evidence type="ECO:0000313" key="3">
    <source>
        <dbReference type="Proteomes" id="UP000001572"/>
    </source>
</evidence>
<dbReference type="HOGENOM" id="CLU_017496_1_0_9"/>
<dbReference type="PANTHER" id="PTHR33434:SF4">
    <property type="entry name" value="PHOSPHATASE PROTEIN"/>
    <property type="match status" value="1"/>
</dbReference>
<dbReference type="PROSITE" id="PS51480">
    <property type="entry name" value="DHAL"/>
    <property type="match status" value="1"/>
</dbReference>
<dbReference type="OrthoDB" id="9760324at2"/>
<proteinExistence type="predicted"/>
<keyword evidence="3" id="KW-1185">Reference proteome</keyword>
<protein>
    <submittedName>
        <fullName evidence="2">Dak phosphatase</fullName>
    </submittedName>
</protein>
<dbReference type="SMART" id="SM01121">
    <property type="entry name" value="Dak1_2"/>
    <property type="match status" value="1"/>
</dbReference>
<dbReference type="EMBL" id="CP000724">
    <property type="protein sequence ID" value="ABR48922.1"/>
    <property type="molecule type" value="Genomic_DNA"/>
</dbReference>
<organism evidence="2 3">
    <name type="scientific">Alkaliphilus metalliredigens (strain QYMF)</name>
    <dbReference type="NCBI Taxonomy" id="293826"/>
    <lineage>
        <taxon>Bacteria</taxon>
        <taxon>Bacillati</taxon>
        <taxon>Bacillota</taxon>
        <taxon>Clostridia</taxon>
        <taxon>Peptostreptococcales</taxon>
        <taxon>Natronincolaceae</taxon>
        <taxon>Alkaliphilus</taxon>
    </lineage>
</organism>
<dbReference type="KEGG" id="amt:Amet_2771"/>
<dbReference type="InterPro" id="IPR036117">
    <property type="entry name" value="DhaL_dom_sf"/>
</dbReference>
<dbReference type="InterPro" id="IPR004007">
    <property type="entry name" value="DhaL_dom"/>
</dbReference>
<dbReference type="InterPro" id="IPR050270">
    <property type="entry name" value="DegV_domain_contain"/>
</dbReference>
<dbReference type="SMART" id="SM01120">
    <property type="entry name" value="Dak2"/>
    <property type="match status" value="1"/>
</dbReference>
<evidence type="ECO:0000259" key="1">
    <source>
        <dbReference type="PROSITE" id="PS51480"/>
    </source>
</evidence>
<dbReference type="InterPro" id="IPR033470">
    <property type="entry name" value="FakA-like_C"/>
</dbReference>
<dbReference type="GO" id="GO:0004371">
    <property type="term" value="F:glycerone kinase activity"/>
    <property type="evidence" value="ECO:0007669"/>
    <property type="project" value="InterPro"/>
</dbReference>